<evidence type="ECO:0000259" key="10">
    <source>
        <dbReference type="Pfam" id="PF00759"/>
    </source>
</evidence>
<dbReference type="InterPro" id="IPR008928">
    <property type="entry name" value="6-hairpin_glycosidase_sf"/>
</dbReference>
<evidence type="ECO:0000256" key="6">
    <source>
        <dbReference type="ARBA" id="ARBA00023295"/>
    </source>
</evidence>
<dbReference type="Gene3D" id="1.50.10.10">
    <property type="match status" value="1"/>
</dbReference>
<feature type="active site" evidence="8">
    <location>
        <position position="427"/>
    </location>
</feature>
<gene>
    <name evidence="11" type="ORF">FH972_008203</name>
</gene>
<dbReference type="InterPro" id="IPR018221">
    <property type="entry name" value="Glyco_hydro_9_His_AS"/>
</dbReference>
<evidence type="ECO:0000256" key="1">
    <source>
        <dbReference type="ARBA" id="ARBA00000966"/>
    </source>
</evidence>
<feature type="domain" description="Glycoside hydrolase family 9" evidence="10">
    <location>
        <begin position="35"/>
        <end position="500"/>
    </location>
</feature>
<dbReference type="PROSITE" id="PS00592">
    <property type="entry name" value="GH9_2"/>
    <property type="match status" value="1"/>
</dbReference>
<keyword evidence="12" id="KW-1185">Reference proteome</keyword>
<comment type="similarity">
    <text evidence="2 8 9">Belongs to the glycosyl hydrolase 9 (cellulase E) family.</text>
</comment>
<evidence type="ECO:0000256" key="2">
    <source>
        <dbReference type="ARBA" id="ARBA00007072"/>
    </source>
</evidence>
<dbReference type="InterPro" id="IPR012341">
    <property type="entry name" value="6hp_glycosidase-like_sf"/>
</dbReference>
<dbReference type="FunFam" id="1.50.10.10:FF:000020">
    <property type="entry name" value="Endoglucanase"/>
    <property type="match status" value="1"/>
</dbReference>
<dbReference type="GO" id="GO:0008810">
    <property type="term" value="F:cellulase activity"/>
    <property type="evidence" value="ECO:0007669"/>
    <property type="project" value="UniProtKB-EC"/>
</dbReference>
<dbReference type="SUPFAM" id="SSF48208">
    <property type="entry name" value="Six-hairpin glycosidases"/>
    <property type="match status" value="1"/>
</dbReference>
<protein>
    <recommendedName>
        <fullName evidence="9">Endoglucanase</fullName>
        <ecNumber evidence="9">3.2.1.4</ecNumber>
    </recommendedName>
</protein>
<dbReference type="EMBL" id="CM017323">
    <property type="protein sequence ID" value="KAE8022401.1"/>
    <property type="molecule type" value="Genomic_DNA"/>
</dbReference>
<dbReference type="PANTHER" id="PTHR22298">
    <property type="entry name" value="ENDO-1,4-BETA-GLUCANASE"/>
    <property type="match status" value="1"/>
</dbReference>
<dbReference type="Proteomes" id="UP000327013">
    <property type="component" value="Chromosome 3"/>
</dbReference>
<evidence type="ECO:0000256" key="7">
    <source>
        <dbReference type="ARBA" id="ARBA00023326"/>
    </source>
</evidence>
<evidence type="ECO:0000256" key="3">
    <source>
        <dbReference type="ARBA" id="ARBA00022801"/>
    </source>
</evidence>
<evidence type="ECO:0000256" key="9">
    <source>
        <dbReference type="RuleBase" id="RU361166"/>
    </source>
</evidence>
<keyword evidence="7 8" id="KW-0624">Polysaccharide degradation</keyword>
<dbReference type="OrthoDB" id="10257085at2759"/>
<dbReference type="EC" id="3.2.1.4" evidence="9"/>
<evidence type="ECO:0000313" key="11">
    <source>
        <dbReference type="EMBL" id="KAE8022401.1"/>
    </source>
</evidence>
<accession>A0A5N6R114</accession>
<keyword evidence="4 9" id="KW-0136">Cellulose degradation</keyword>
<organism evidence="11 12">
    <name type="scientific">Carpinus fangiana</name>
    <dbReference type="NCBI Taxonomy" id="176857"/>
    <lineage>
        <taxon>Eukaryota</taxon>
        <taxon>Viridiplantae</taxon>
        <taxon>Streptophyta</taxon>
        <taxon>Embryophyta</taxon>
        <taxon>Tracheophyta</taxon>
        <taxon>Spermatophyta</taxon>
        <taxon>Magnoliopsida</taxon>
        <taxon>eudicotyledons</taxon>
        <taxon>Gunneridae</taxon>
        <taxon>Pentapetalae</taxon>
        <taxon>rosids</taxon>
        <taxon>fabids</taxon>
        <taxon>Fagales</taxon>
        <taxon>Betulaceae</taxon>
        <taxon>Carpinus</taxon>
    </lineage>
</organism>
<reference evidence="11 12" key="1">
    <citation type="submission" date="2019-06" db="EMBL/GenBank/DDBJ databases">
        <title>A chromosomal-level reference genome of Carpinus fangiana (Coryloideae, Betulaceae).</title>
        <authorList>
            <person name="Yang X."/>
            <person name="Wang Z."/>
            <person name="Zhang L."/>
            <person name="Hao G."/>
            <person name="Liu J."/>
            <person name="Yang Y."/>
        </authorList>
    </citation>
    <scope>NUCLEOTIDE SEQUENCE [LARGE SCALE GENOMIC DNA]</scope>
    <source>
        <strain evidence="11">Cfa_2016G</strain>
        <tissue evidence="11">Leaf</tissue>
    </source>
</reference>
<dbReference type="InterPro" id="IPR001701">
    <property type="entry name" value="Glyco_hydro_9"/>
</dbReference>
<evidence type="ECO:0000313" key="12">
    <source>
        <dbReference type="Proteomes" id="UP000327013"/>
    </source>
</evidence>
<name>A0A5N6R114_9ROSI</name>
<dbReference type="AlphaFoldDB" id="A0A5N6R114"/>
<evidence type="ECO:0000256" key="4">
    <source>
        <dbReference type="ARBA" id="ARBA00023001"/>
    </source>
</evidence>
<keyword evidence="3 8" id="KW-0378">Hydrolase</keyword>
<dbReference type="Pfam" id="PF00759">
    <property type="entry name" value="Glyco_hydro_9"/>
    <property type="match status" value="1"/>
</dbReference>
<proteinExistence type="inferred from homology"/>
<keyword evidence="6 8" id="KW-0326">Glycosidase</keyword>
<evidence type="ECO:0000256" key="5">
    <source>
        <dbReference type="ARBA" id="ARBA00023277"/>
    </source>
</evidence>
<comment type="catalytic activity">
    <reaction evidence="1 9">
        <text>Endohydrolysis of (1-&gt;4)-beta-D-glucosidic linkages in cellulose, lichenin and cereal beta-D-glucans.</text>
        <dbReference type="EC" id="3.2.1.4"/>
    </reaction>
</comment>
<keyword evidence="5 8" id="KW-0119">Carbohydrate metabolism</keyword>
<dbReference type="GO" id="GO:0030245">
    <property type="term" value="P:cellulose catabolic process"/>
    <property type="evidence" value="ECO:0007669"/>
    <property type="project" value="UniProtKB-KW"/>
</dbReference>
<evidence type="ECO:0000256" key="8">
    <source>
        <dbReference type="PROSITE-ProRule" id="PRU10059"/>
    </source>
</evidence>
<sequence length="509" mass="55814">MGGKYCNAFRGLLVLAGTITMMMAIGARAAASPDYATALSKCILFFEGQRSGKLPSTQRITWRGDSALSDGSDIGMDLVGGYYDAGDNVKFHFPMAFTVTTLAWSVIEFGESMGPELQHALEAVRWGTDYLLKATSVTDVVIGQVADPIGDHDCWERPEDMDTPRTSYAINQTHPGSEVSAEIAAALAASSIAFKGSDYQYSSALLERAKQVFDFADKYRGSYNSSIGQAACPFYCDFNGYMDELLWGAAWLYKATNEDGYWNYLRNNIHSLESIVVRNINGNSFVGASFAEFGWDAKHAGINVLVSQWVMNENSSNADPFILNADKFVCSILPESRSKSVSYSPGGLLFKPGGSNLQHATALSFLLVVYAKYLEVAKKVVRCDYVVATPTRLIDVARGQVDYILGNNPMGMSYMVGFGRKFPRKIHHRGATLPSIHAHPQKMGCRDGDYYFKRQGHDINELTGALVGGPAEDDSFKDSRYDVGQSEPTTYMNSPFVGVLAYFRATSSK</sequence>